<organism evidence="1 2">
    <name type="scientific">Arachis hypogaea</name>
    <name type="common">Peanut</name>
    <dbReference type="NCBI Taxonomy" id="3818"/>
    <lineage>
        <taxon>Eukaryota</taxon>
        <taxon>Viridiplantae</taxon>
        <taxon>Streptophyta</taxon>
        <taxon>Embryophyta</taxon>
        <taxon>Tracheophyta</taxon>
        <taxon>Spermatophyta</taxon>
        <taxon>Magnoliopsida</taxon>
        <taxon>eudicotyledons</taxon>
        <taxon>Gunneridae</taxon>
        <taxon>Pentapetalae</taxon>
        <taxon>rosids</taxon>
        <taxon>fabids</taxon>
        <taxon>Fabales</taxon>
        <taxon>Fabaceae</taxon>
        <taxon>Papilionoideae</taxon>
        <taxon>50 kb inversion clade</taxon>
        <taxon>dalbergioids sensu lato</taxon>
        <taxon>Dalbergieae</taxon>
        <taxon>Pterocarpus clade</taxon>
        <taxon>Arachis</taxon>
    </lineage>
</organism>
<name>A0A445B411_ARAHY</name>
<evidence type="ECO:0000313" key="2">
    <source>
        <dbReference type="Proteomes" id="UP000289738"/>
    </source>
</evidence>
<sequence length="102" mass="12023">MAEAETDDFQTCYRAGTYIKLGRQTMFYNLMWWQTQDRHRPIWNGGMSIGGDFYRLSSFLRTPEQMLSQSSPEWVSDMDLVLDVPDRCRVERRRCVGTRASD</sequence>
<dbReference type="EMBL" id="SDMP01000010">
    <property type="protein sequence ID" value="RYR33410.1"/>
    <property type="molecule type" value="Genomic_DNA"/>
</dbReference>
<keyword evidence="2" id="KW-1185">Reference proteome</keyword>
<gene>
    <name evidence="1" type="ORF">Ahy_A10g047997</name>
</gene>
<reference evidence="1 2" key="1">
    <citation type="submission" date="2019-01" db="EMBL/GenBank/DDBJ databases">
        <title>Sequencing of cultivated peanut Arachis hypogaea provides insights into genome evolution and oil improvement.</title>
        <authorList>
            <person name="Chen X."/>
        </authorList>
    </citation>
    <scope>NUCLEOTIDE SEQUENCE [LARGE SCALE GENOMIC DNA]</scope>
    <source>
        <strain evidence="2">cv. Fuhuasheng</strain>
        <tissue evidence="1">Leaves</tissue>
    </source>
</reference>
<comment type="caution">
    <text evidence="1">The sequence shown here is derived from an EMBL/GenBank/DDBJ whole genome shotgun (WGS) entry which is preliminary data.</text>
</comment>
<protein>
    <submittedName>
        <fullName evidence="1">Uncharacterized protein</fullName>
    </submittedName>
</protein>
<evidence type="ECO:0000313" key="1">
    <source>
        <dbReference type="EMBL" id="RYR33410.1"/>
    </source>
</evidence>
<accession>A0A445B411</accession>
<dbReference type="Proteomes" id="UP000289738">
    <property type="component" value="Chromosome A10"/>
</dbReference>
<proteinExistence type="predicted"/>
<dbReference type="AlphaFoldDB" id="A0A445B411"/>